<protein>
    <submittedName>
        <fullName evidence="2">Uncharacterized protein</fullName>
    </submittedName>
</protein>
<proteinExistence type="predicted"/>
<feature type="region of interest" description="Disordered" evidence="1">
    <location>
        <begin position="94"/>
        <end position="117"/>
    </location>
</feature>
<sequence>MSVSFDVVWSRETTDKAKVLTNISPQQEITDILANMYKSIDQKTIMLNSEQFTSFLNFLRDIANRSDFVNVHNFVIDKIPITSQTTDSSLDTINTNQASTSTNTITPSNDPFFSDNV</sequence>
<accession>A0AAN0LPD4</accession>
<reference evidence="2" key="1">
    <citation type="submission" date="2023-10" db="EMBL/GenBank/DDBJ databases">
        <authorList>
            <person name="Wang Q."/>
        </authorList>
    </citation>
    <scope>NUCLEOTIDE SEQUENCE</scope>
    <source>
        <strain evidence="2">BJZYA2014</strain>
    </source>
</reference>
<evidence type="ECO:0000313" key="2">
    <source>
        <dbReference type="EMBL" id="WYD57075.1"/>
    </source>
</evidence>
<dbReference type="EMBL" id="OR723730">
    <property type="protein sequence ID" value="WYD57075.1"/>
    <property type="molecule type" value="Genomic_DNA"/>
</dbReference>
<organism evidence="2">
    <name type="scientific">Nesodiprion zhejiangensis nucleopolyhedrovirus</name>
    <dbReference type="NCBI Taxonomy" id="3135970"/>
    <lineage>
        <taxon>Viruses</taxon>
        <taxon>Viruses incertae sedis</taxon>
        <taxon>Naldaviricetes</taxon>
        <taxon>Lefavirales</taxon>
        <taxon>Baculoviridae</taxon>
    </lineage>
</organism>
<gene>
    <name evidence="2" type="ORF">NezhNPV_ORF30</name>
</gene>
<name>A0AAN0LPD4_9BACU</name>
<evidence type="ECO:0000256" key="1">
    <source>
        <dbReference type="SAM" id="MobiDB-lite"/>
    </source>
</evidence>